<dbReference type="InterPro" id="IPR009001">
    <property type="entry name" value="Transl_elong_EF1A/Init_IF2_C"/>
</dbReference>
<dbReference type="InParanoid" id="G0NUZ7"/>
<keyword evidence="5" id="KW-0547">Nucleotide-binding</keyword>
<evidence type="ECO:0000256" key="4">
    <source>
        <dbReference type="ARBA" id="ARBA00022553"/>
    </source>
</evidence>
<feature type="compositionally biased region" description="Low complexity" evidence="10">
    <location>
        <begin position="78"/>
        <end position="104"/>
    </location>
</feature>
<evidence type="ECO:0000256" key="6">
    <source>
        <dbReference type="ARBA" id="ARBA00022801"/>
    </source>
</evidence>
<dbReference type="GO" id="GO:0003924">
    <property type="term" value="F:GTPase activity"/>
    <property type="evidence" value="ECO:0007669"/>
    <property type="project" value="InterPro"/>
</dbReference>
<dbReference type="FunCoup" id="G0NUZ7">
    <property type="interactions" value="3074"/>
</dbReference>
<dbReference type="PANTHER" id="PTHR23115">
    <property type="entry name" value="TRANSLATION FACTOR"/>
    <property type="match status" value="1"/>
</dbReference>
<keyword evidence="8" id="KW-0342">GTP-binding</keyword>
<dbReference type="FunFam" id="3.40.50.300:FF:000204">
    <property type="entry name" value="Translation elongation factor Tu"/>
    <property type="match status" value="1"/>
</dbReference>
<dbReference type="GO" id="GO:0005737">
    <property type="term" value="C:cytoplasm"/>
    <property type="evidence" value="ECO:0007669"/>
    <property type="project" value="UniProtKB-SubCell"/>
</dbReference>
<dbReference type="FunFam" id="2.40.30.10:FF:000107">
    <property type="entry name" value="Related to translation elongation factor HBS1"/>
    <property type="match status" value="1"/>
</dbReference>
<evidence type="ECO:0000256" key="5">
    <source>
        <dbReference type="ARBA" id="ARBA00022741"/>
    </source>
</evidence>
<dbReference type="InterPro" id="IPR000795">
    <property type="entry name" value="T_Tr_GTP-bd_dom"/>
</dbReference>
<evidence type="ECO:0000256" key="8">
    <source>
        <dbReference type="ARBA" id="ARBA00023134"/>
    </source>
</evidence>
<dbReference type="CDD" id="cd04093">
    <property type="entry name" value="HBS1_C_III"/>
    <property type="match status" value="1"/>
</dbReference>
<evidence type="ECO:0000256" key="9">
    <source>
        <dbReference type="ARBA" id="ARBA00049117"/>
    </source>
</evidence>
<dbReference type="EMBL" id="GL379952">
    <property type="protein sequence ID" value="EGT37970.1"/>
    <property type="molecule type" value="Genomic_DNA"/>
</dbReference>
<dbReference type="PROSITE" id="PS51722">
    <property type="entry name" value="G_TR_2"/>
    <property type="match status" value="1"/>
</dbReference>
<sequence length="631" mass="69585">MSRRRIRNVNTDREFDPVLISRSVNKYSELDDYYDDDYDDYEDEEEDSEGKYVNDQYTYNRNSLSANYYTYLTDSGRNSPTPAAPPSTSQNPTYYPPVSTATPTAAPPTSVPSPTIVRNMTAPLLQQVQKPPKNVNSRPSTPQMANNLNTPKRVQQVKNLQTESATSSLSRPSSEVDLTAFRKNQLQTIVKAPSFARKTPKSRAVDKQLINLIVVGHVDAGKSTLMGHLLHDLDVIDSRTIDKFKHEAARSGKASFAYAWVLDETEEERQRGVTMDIGRTSFETKNRRIVLLDAPGHKDFISNMITGSSQADAAILVINATTGEFETGFENGGQTKEHALLLRSLGVTQLVVAVNKLDTVDWSFERYEEIRNSLTVFLTRQAGFSKTKFVPVSGITGENLAKRMNLSWYDGPCLIELIDSFVAPQPPSDGPLRIGVSDVLKVASNQIVVSGKIESGEVEKDDKVYVMPSVVSATVKECANNDGSKHCFAGDYILLTLQGVFEPDSIQTGSVVVRAGPDTLIPAKKFEVRLVVFDIATPIIKGVKTELYAHSLCVPCTFTKLIHTINKSNGEVLKQRPRFIAKGTSAVVEIETDHDIAIEPFTSCRALGRVTFRSGGHTIAAGIVERVITPQ</sequence>
<feature type="domain" description="Tr-type G" evidence="11">
    <location>
        <begin position="207"/>
        <end position="428"/>
    </location>
</feature>
<gene>
    <name evidence="12" type="ORF">CAEBREN_26266</name>
</gene>
<dbReference type="GO" id="GO:0006412">
    <property type="term" value="P:translation"/>
    <property type="evidence" value="ECO:0007669"/>
    <property type="project" value="UniProtKB-KW"/>
</dbReference>
<dbReference type="CDD" id="cd01883">
    <property type="entry name" value="EF1_alpha"/>
    <property type="match status" value="1"/>
</dbReference>
<evidence type="ECO:0000256" key="7">
    <source>
        <dbReference type="ARBA" id="ARBA00022917"/>
    </source>
</evidence>
<keyword evidence="7" id="KW-0648">Protein biosynthesis</keyword>
<keyword evidence="3" id="KW-0963">Cytoplasm</keyword>
<dbReference type="AlphaFoldDB" id="G0NUZ7"/>
<evidence type="ECO:0000256" key="1">
    <source>
        <dbReference type="ARBA" id="ARBA00004496"/>
    </source>
</evidence>
<evidence type="ECO:0000256" key="2">
    <source>
        <dbReference type="ARBA" id="ARBA00007249"/>
    </source>
</evidence>
<comment type="similarity">
    <text evidence="2">Belongs to the TRAFAC class translation factor GTPase superfamily. Classic translation factor GTPase family. EF-Tu/EF-1A subfamily.</text>
</comment>
<keyword evidence="13" id="KW-1185">Reference proteome</keyword>
<evidence type="ECO:0000313" key="12">
    <source>
        <dbReference type="EMBL" id="EGT37970.1"/>
    </source>
</evidence>
<evidence type="ECO:0000256" key="3">
    <source>
        <dbReference type="ARBA" id="ARBA00022490"/>
    </source>
</evidence>
<dbReference type="SUPFAM" id="SSF50447">
    <property type="entry name" value="Translation proteins"/>
    <property type="match status" value="1"/>
</dbReference>
<dbReference type="InterPro" id="IPR009000">
    <property type="entry name" value="Transl_B-barrel_sf"/>
</dbReference>
<keyword evidence="6" id="KW-0378">Hydrolase</keyword>
<dbReference type="GO" id="GO:0005525">
    <property type="term" value="F:GTP binding"/>
    <property type="evidence" value="ECO:0007669"/>
    <property type="project" value="UniProtKB-KW"/>
</dbReference>
<feature type="compositionally biased region" description="Polar residues" evidence="10">
    <location>
        <begin position="124"/>
        <end position="152"/>
    </location>
</feature>
<dbReference type="InterPro" id="IPR054696">
    <property type="entry name" value="GTP-eEF1A_C"/>
</dbReference>
<keyword evidence="4" id="KW-0597">Phosphoprotein</keyword>
<dbReference type="OrthoDB" id="342024at2759"/>
<evidence type="ECO:0000256" key="10">
    <source>
        <dbReference type="SAM" id="MobiDB-lite"/>
    </source>
</evidence>
<evidence type="ECO:0000259" key="11">
    <source>
        <dbReference type="PROSITE" id="PS51722"/>
    </source>
</evidence>
<accession>G0NUZ7</accession>
<dbReference type="STRING" id="135651.G0NUZ7"/>
<dbReference type="OMA" id="DYQGWDN"/>
<dbReference type="Pfam" id="PF22594">
    <property type="entry name" value="GTP-eEF1A_C"/>
    <property type="match status" value="1"/>
</dbReference>
<comment type="subcellular location">
    <subcellularLocation>
        <location evidence="1">Cytoplasm</location>
    </subcellularLocation>
</comment>
<dbReference type="Proteomes" id="UP000008068">
    <property type="component" value="Unassembled WGS sequence"/>
</dbReference>
<dbReference type="SUPFAM" id="SSF50465">
    <property type="entry name" value="EF-Tu/eEF-1alpha/eIF2-gamma C-terminal domain"/>
    <property type="match status" value="1"/>
</dbReference>
<dbReference type="SUPFAM" id="SSF52540">
    <property type="entry name" value="P-loop containing nucleoside triphosphate hydrolases"/>
    <property type="match status" value="1"/>
</dbReference>
<protein>
    <recommendedName>
        <fullName evidence="11">Tr-type G domain-containing protein</fullName>
    </recommendedName>
</protein>
<evidence type="ECO:0000313" key="13">
    <source>
        <dbReference type="Proteomes" id="UP000008068"/>
    </source>
</evidence>
<dbReference type="Gene3D" id="2.40.30.10">
    <property type="entry name" value="Translation factors"/>
    <property type="match status" value="2"/>
</dbReference>
<dbReference type="eggNOG" id="KOG0458">
    <property type="taxonomic scope" value="Eukaryota"/>
</dbReference>
<dbReference type="HOGENOM" id="CLU_007265_3_6_1"/>
<dbReference type="Pfam" id="PF00009">
    <property type="entry name" value="GTP_EFTU"/>
    <property type="match status" value="1"/>
</dbReference>
<dbReference type="InterPro" id="IPR050100">
    <property type="entry name" value="TRAFAC_GTPase_members"/>
</dbReference>
<reference evidence="13" key="1">
    <citation type="submission" date="2011-07" db="EMBL/GenBank/DDBJ databases">
        <authorList>
            <consortium name="Caenorhabditis brenneri Sequencing and Analysis Consortium"/>
            <person name="Wilson R.K."/>
        </authorList>
    </citation>
    <scope>NUCLEOTIDE SEQUENCE [LARGE SCALE GENOMIC DNA]</scope>
    <source>
        <strain evidence="13">PB2801</strain>
    </source>
</reference>
<comment type="catalytic activity">
    <reaction evidence="9">
        <text>GTP + H2O = GDP + phosphate + H(+)</text>
        <dbReference type="Rhea" id="RHEA:19669"/>
        <dbReference type="ChEBI" id="CHEBI:15377"/>
        <dbReference type="ChEBI" id="CHEBI:15378"/>
        <dbReference type="ChEBI" id="CHEBI:37565"/>
        <dbReference type="ChEBI" id="CHEBI:43474"/>
        <dbReference type="ChEBI" id="CHEBI:58189"/>
    </reaction>
    <physiologicalReaction direction="left-to-right" evidence="9">
        <dbReference type="Rhea" id="RHEA:19670"/>
    </physiologicalReaction>
</comment>
<proteinExistence type="inferred from homology"/>
<feature type="region of interest" description="Disordered" evidence="10">
    <location>
        <begin position="71"/>
        <end position="152"/>
    </location>
</feature>
<feature type="compositionally biased region" description="Acidic residues" evidence="10">
    <location>
        <begin position="30"/>
        <end position="48"/>
    </location>
</feature>
<dbReference type="PRINTS" id="PR00315">
    <property type="entry name" value="ELONGATNFCT"/>
</dbReference>
<name>G0NUZ7_CAEBE</name>
<dbReference type="Gene3D" id="3.40.50.300">
    <property type="entry name" value="P-loop containing nucleotide triphosphate hydrolases"/>
    <property type="match status" value="1"/>
</dbReference>
<feature type="region of interest" description="Disordered" evidence="10">
    <location>
        <begin position="26"/>
        <end position="51"/>
    </location>
</feature>
<dbReference type="InterPro" id="IPR027417">
    <property type="entry name" value="P-loop_NTPase"/>
</dbReference>
<organism evidence="13">
    <name type="scientific">Caenorhabditis brenneri</name>
    <name type="common">Nematode worm</name>
    <dbReference type="NCBI Taxonomy" id="135651"/>
    <lineage>
        <taxon>Eukaryota</taxon>
        <taxon>Metazoa</taxon>
        <taxon>Ecdysozoa</taxon>
        <taxon>Nematoda</taxon>
        <taxon>Chromadorea</taxon>
        <taxon>Rhabditida</taxon>
        <taxon>Rhabditina</taxon>
        <taxon>Rhabditomorpha</taxon>
        <taxon>Rhabditoidea</taxon>
        <taxon>Rhabditidae</taxon>
        <taxon>Peloderinae</taxon>
        <taxon>Caenorhabditis</taxon>
    </lineage>
</organism>